<organism evidence="1 2">
    <name type="scientific">Pedobacter jamesrossensis</name>
    <dbReference type="NCBI Taxonomy" id="1908238"/>
    <lineage>
        <taxon>Bacteria</taxon>
        <taxon>Pseudomonadati</taxon>
        <taxon>Bacteroidota</taxon>
        <taxon>Sphingobacteriia</taxon>
        <taxon>Sphingobacteriales</taxon>
        <taxon>Sphingobacteriaceae</taxon>
        <taxon>Pedobacter</taxon>
    </lineage>
</organism>
<evidence type="ECO:0000313" key="1">
    <source>
        <dbReference type="EMBL" id="MFC4196660.1"/>
    </source>
</evidence>
<evidence type="ECO:0008006" key="3">
    <source>
        <dbReference type="Google" id="ProtNLM"/>
    </source>
</evidence>
<dbReference type="Proteomes" id="UP001595792">
    <property type="component" value="Unassembled WGS sequence"/>
</dbReference>
<comment type="caution">
    <text evidence="1">The sequence shown here is derived from an EMBL/GenBank/DDBJ whole genome shotgun (WGS) entry which is preliminary data.</text>
</comment>
<name>A0ABV8NLH4_9SPHI</name>
<dbReference type="RefSeq" id="WP_378959995.1">
    <property type="nucleotide sequence ID" value="NZ_JBHRXC010000016.1"/>
</dbReference>
<protein>
    <recommendedName>
        <fullName evidence="3">Helix-turn-helix domain-containing protein</fullName>
    </recommendedName>
</protein>
<evidence type="ECO:0000313" key="2">
    <source>
        <dbReference type="Proteomes" id="UP001595792"/>
    </source>
</evidence>
<dbReference type="SUPFAM" id="SSF46955">
    <property type="entry name" value="Putative DNA-binding domain"/>
    <property type="match status" value="1"/>
</dbReference>
<sequence>MAQVLTSYSDSEFKEILSEKVKEVLFEFFKNSNPLPLKDKDDTLIYKTRDETRRILKISLTTLYYWEKAEILIPNRIGRRVLYTMESVQAAIQKQKGLSI</sequence>
<dbReference type="EMBL" id="JBHSBY010000036">
    <property type="protein sequence ID" value="MFC4196660.1"/>
    <property type="molecule type" value="Genomic_DNA"/>
</dbReference>
<dbReference type="InterPro" id="IPR009061">
    <property type="entry name" value="DNA-bd_dom_put_sf"/>
</dbReference>
<gene>
    <name evidence="1" type="ORF">ACFOUY_08120</name>
</gene>
<accession>A0ABV8NLH4</accession>
<proteinExistence type="predicted"/>
<reference evidence="2" key="1">
    <citation type="journal article" date="2019" name="Int. J. Syst. Evol. Microbiol.">
        <title>The Global Catalogue of Microorganisms (GCM) 10K type strain sequencing project: providing services to taxonomists for standard genome sequencing and annotation.</title>
        <authorList>
            <consortium name="The Broad Institute Genomics Platform"/>
            <consortium name="The Broad Institute Genome Sequencing Center for Infectious Disease"/>
            <person name="Wu L."/>
            <person name="Ma J."/>
        </authorList>
    </citation>
    <scope>NUCLEOTIDE SEQUENCE [LARGE SCALE GENOMIC DNA]</scope>
    <source>
        <strain evidence="2">CCM 8689</strain>
    </source>
</reference>
<keyword evidence="2" id="KW-1185">Reference proteome</keyword>